<dbReference type="STRING" id="454194.PYK22_00797"/>
<feature type="transmembrane region" description="Helical" evidence="6">
    <location>
        <begin position="383"/>
        <end position="409"/>
    </location>
</feature>
<evidence type="ECO:0000256" key="2">
    <source>
        <dbReference type="ARBA" id="ARBA00022475"/>
    </source>
</evidence>
<dbReference type="Proteomes" id="UP000031518">
    <property type="component" value="Unassembled WGS sequence"/>
</dbReference>
<feature type="transmembrane region" description="Helical" evidence="6">
    <location>
        <begin position="12"/>
        <end position="29"/>
    </location>
</feature>
<comment type="subcellular location">
    <subcellularLocation>
        <location evidence="1">Cell membrane</location>
        <topology evidence="1">Multi-pass membrane protein</topology>
    </subcellularLocation>
</comment>
<reference evidence="7 8" key="2">
    <citation type="submission" date="2015-01" db="EMBL/GenBank/DDBJ databases">
        <title>Complete genome sequence of Pyrinomonas methylaliphatogenes type strain K22T.</title>
        <authorList>
            <person name="Lee K.C.Y."/>
            <person name="Power J.F."/>
            <person name="Dunfield P.F."/>
            <person name="Morgan X.C."/>
            <person name="Huttenhower C."/>
            <person name="Stott M.B."/>
        </authorList>
    </citation>
    <scope>NUCLEOTIDE SEQUENCE [LARGE SCALE GENOMIC DNA]</scope>
    <source>
        <strain evidence="7 8">K22</strain>
    </source>
</reference>
<evidence type="ECO:0000256" key="5">
    <source>
        <dbReference type="ARBA" id="ARBA00023136"/>
    </source>
</evidence>
<dbReference type="EMBL" id="CBXV010000003">
    <property type="protein sequence ID" value="CDM64802.1"/>
    <property type="molecule type" value="Genomic_DNA"/>
</dbReference>
<dbReference type="OrthoDB" id="9780716at2"/>
<evidence type="ECO:0000256" key="3">
    <source>
        <dbReference type="ARBA" id="ARBA00022692"/>
    </source>
</evidence>
<keyword evidence="2" id="KW-1003">Cell membrane</keyword>
<feature type="transmembrane region" description="Helical" evidence="6">
    <location>
        <begin position="706"/>
        <end position="725"/>
    </location>
</feature>
<protein>
    <submittedName>
        <fullName evidence="7">Predicted permease</fullName>
    </submittedName>
</protein>
<feature type="transmembrane region" description="Helical" evidence="6">
    <location>
        <begin position="271"/>
        <end position="291"/>
    </location>
</feature>
<keyword evidence="4 6" id="KW-1133">Transmembrane helix</keyword>
<keyword evidence="3 6" id="KW-0812">Transmembrane</keyword>
<dbReference type="Pfam" id="PF03739">
    <property type="entry name" value="LptF_LptG"/>
    <property type="match status" value="2"/>
</dbReference>
<organism evidence="7 8">
    <name type="scientific">Pyrinomonas methylaliphatogenes</name>
    <dbReference type="NCBI Taxonomy" id="454194"/>
    <lineage>
        <taxon>Bacteria</taxon>
        <taxon>Pseudomonadati</taxon>
        <taxon>Acidobacteriota</taxon>
        <taxon>Blastocatellia</taxon>
        <taxon>Blastocatellales</taxon>
        <taxon>Pyrinomonadaceae</taxon>
        <taxon>Pyrinomonas</taxon>
    </lineage>
</organism>
<accession>A0A0B6WVJ9</accession>
<feature type="transmembrane region" description="Helical" evidence="6">
    <location>
        <begin position="474"/>
        <end position="492"/>
    </location>
</feature>
<keyword evidence="5 6" id="KW-0472">Membrane</keyword>
<dbReference type="PANTHER" id="PTHR33529:SF6">
    <property type="entry name" value="YJGP_YJGQ FAMILY PERMEASE"/>
    <property type="match status" value="1"/>
</dbReference>
<feature type="transmembrane region" description="Helical" evidence="6">
    <location>
        <begin position="297"/>
        <end position="317"/>
    </location>
</feature>
<gene>
    <name evidence="7" type="ORF">PYK22_00797</name>
</gene>
<feature type="transmembrane region" description="Helical" evidence="6">
    <location>
        <begin position="649"/>
        <end position="668"/>
    </location>
</feature>
<evidence type="ECO:0000256" key="6">
    <source>
        <dbReference type="SAM" id="Phobius"/>
    </source>
</evidence>
<dbReference type="GO" id="GO:0043190">
    <property type="term" value="C:ATP-binding cassette (ABC) transporter complex"/>
    <property type="evidence" value="ECO:0007669"/>
    <property type="project" value="TreeGrafter"/>
</dbReference>
<feature type="transmembrane region" description="Helical" evidence="6">
    <location>
        <begin position="674"/>
        <end position="694"/>
    </location>
</feature>
<evidence type="ECO:0000313" key="7">
    <source>
        <dbReference type="EMBL" id="CDM64802.1"/>
    </source>
</evidence>
<evidence type="ECO:0000313" key="8">
    <source>
        <dbReference type="Proteomes" id="UP000031518"/>
    </source>
</evidence>
<dbReference type="AlphaFoldDB" id="A0A0B6WVJ9"/>
<feature type="transmembrane region" description="Helical" evidence="6">
    <location>
        <begin position="429"/>
        <end position="454"/>
    </location>
</feature>
<reference evidence="7 8" key="1">
    <citation type="submission" date="2013-12" db="EMBL/GenBank/DDBJ databases">
        <authorList>
            <person name="Stott M."/>
        </authorList>
    </citation>
    <scope>NUCLEOTIDE SEQUENCE [LARGE SCALE GENOMIC DNA]</scope>
    <source>
        <strain evidence="7 8">K22</strain>
    </source>
</reference>
<sequence>MRLLERYVLANLAPYTALGALLLTGALLGQQIGRLADAGGTIGMRVLVEVLPSILVFALPTGALVGTLTGYAKMSCDSEITALRAAGVSTWRIIAPAVLWGGTISLFTLWLNLEAAPSAVRRLHETLAAVALERVNSPAEPRSFNAELPGKVLYVRDGRAGQWGRIFIRSQERDGTIRLITARAGRVDLSGDDAELVLSDAVVTTLPRDWGDGKGPYTVERSAQLRVKLDTGRAALMRALGEERISYEEMSLGELRLASRGEAATIFHKRLALGIAPLVCAIFGGAVGLRVRRGGRGVGIFLALVAMLFYYLLTLIGEQLGRSGQLPPAVGGWLATGVAVICSLLLLGRGRLWNVPWPSGRWVYPRRGSASTRSLSFGLLDRVILRSLATGFVGSALGLTGFFLIFTLFEMWRFATDEGRRRILWEYLLFLWPFSAYVLAPLAVLVAAIVTYGLMARRNETVAWWATGQSTYRLMAPGLCFAGLIGLFLWLAQEGPLPRLNRRQDMLRAQLRGVARAAQPTGRAWLASFDTRRIYSYDEYRDGRLAAPEIYFFDDEGVHLDAVLSGDWARYEGGGRWVVDRARLLRDEQVRVAEQAAFRGEEADVFKQVLNKPALLSSRELSEAIRVLERRGDRPPLAPLLVARQSKRAAPVAPLVMCLVAIPLALAFGRRSALIPLAGAILIGLCFWAVTSLFQLLGEQQLLPPAVAGWAPTALFTAAGLYMLARART</sequence>
<dbReference type="PANTHER" id="PTHR33529">
    <property type="entry name" value="SLR0882 PROTEIN-RELATED"/>
    <property type="match status" value="1"/>
</dbReference>
<dbReference type="GO" id="GO:0015920">
    <property type="term" value="P:lipopolysaccharide transport"/>
    <property type="evidence" value="ECO:0007669"/>
    <property type="project" value="TreeGrafter"/>
</dbReference>
<feature type="transmembrane region" description="Helical" evidence="6">
    <location>
        <begin position="91"/>
        <end position="113"/>
    </location>
</feature>
<proteinExistence type="predicted"/>
<evidence type="ECO:0000256" key="1">
    <source>
        <dbReference type="ARBA" id="ARBA00004651"/>
    </source>
</evidence>
<dbReference type="RefSeq" id="WP_041974694.1">
    <property type="nucleotide sequence ID" value="NZ_CBXV010000003.1"/>
</dbReference>
<feature type="transmembrane region" description="Helical" evidence="6">
    <location>
        <begin position="329"/>
        <end position="348"/>
    </location>
</feature>
<feature type="transmembrane region" description="Helical" evidence="6">
    <location>
        <begin position="50"/>
        <end position="71"/>
    </location>
</feature>
<evidence type="ECO:0000256" key="4">
    <source>
        <dbReference type="ARBA" id="ARBA00022989"/>
    </source>
</evidence>
<name>A0A0B6WVJ9_9BACT</name>
<keyword evidence="8" id="KW-1185">Reference proteome</keyword>
<dbReference type="InterPro" id="IPR005495">
    <property type="entry name" value="LptG/LptF_permease"/>
</dbReference>